<dbReference type="HOGENOM" id="CLU_2663106_0_0_11"/>
<feature type="transmembrane region" description="Helical" evidence="1">
    <location>
        <begin position="57"/>
        <end position="77"/>
    </location>
</feature>
<proteinExistence type="predicted"/>
<protein>
    <submittedName>
        <fullName evidence="2">Catalase</fullName>
    </submittedName>
</protein>
<reference key="2">
    <citation type="submission" date="2011-02" db="EMBL/GenBank/DDBJ databases">
        <title>Genome sequence of Microbacterium testaceum StLB037.</title>
        <authorList>
            <person name="Morohoshi T."/>
            <person name="Wang W.Z."/>
            <person name="Someya N."/>
            <person name="Ikeda T."/>
        </authorList>
    </citation>
    <scope>NUCLEOTIDE SEQUENCE</scope>
    <source>
        <strain>StLB037</strain>
    </source>
</reference>
<sequence length="83" mass="8209">MMVCSFAISIGVTIVAALALTALAFGQVVTIQIPLVATFRGFSAEGGAHAVTVQGSWGGALGVILLLATPLCAVAIAHRDGGS</sequence>
<organism evidence="2 3">
    <name type="scientific">Microbacterium testaceum (strain StLB037)</name>
    <dbReference type="NCBI Taxonomy" id="979556"/>
    <lineage>
        <taxon>Bacteria</taxon>
        <taxon>Bacillati</taxon>
        <taxon>Actinomycetota</taxon>
        <taxon>Actinomycetes</taxon>
        <taxon>Micrococcales</taxon>
        <taxon>Microbacteriaceae</taxon>
        <taxon>Microbacterium</taxon>
    </lineage>
</organism>
<evidence type="ECO:0000313" key="3">
    <source>
        <dbReference type="Proteomes" id="UP000008975"/>
    </source>
</evidence>
<keyword evidence="1" id="KW-1133">Transmembrane helix</keyword>
<dbReference type="EMBL" id="AP012052">
    <property type="protein sequence ID" value="BAJ74498.1"/>
    <property type="molecule type" value="Genomic_DNA"/>
</dbReference>
<evidence type="ECO:0000256" key="1">
    <source>
        <dbReference type="SAM" id="Phobius"/>
    </source>
</evidence>
<accession>E8N962</accession>
<keyword evidence="1" id="KW-0472">Membrane</keyword>
<reference evidence="2 3" key="1">
    <citation type="journal article" date="2011" name="J. Bacteriol.">
        <title>Genome sequence of Microbacterium testaceum StLB037, an N-acylhomoserine lactone-degrading bacterium isolated from potato leaves.</title>
        <authorList>
            <person name="Morohoshi T."/>
            <person name="Wang W.-Z."/>
            <person name="Someya N."/>
            <person name="Ikeda T."/>
        </authorList>
    </citation>
    <scope>NUCLEOTIDE SEQUENCE [LARGE SCALE GENOMIC DNA]</scope>
    <source>
        <strain evidence="2 3">StLB037</strain>
    </source>
</reference>
<keyword evidence="1" id="KW-0812">Transmembrane</keyword>
<dbReference type="Proteomes" id="UP000008975">
    <property type="component" value="Chromosome"/>
</dbReference>
<dbReference type="AlphaFoldDB" id="E8N962"/>
<dbReference type="KEGG" id="mts:MTES_1534"/>
<name>E8N962_MICTS</name>
<gene>
    <name evidence="2" type="ordered locus">MTES_1534</name>
</gene>
<evidence type="ECO:0000313" key="2">
    <source>
        <dbReference type="EMBL" id="BAJ74498.1"/>
    </source>
</evidence>